<dbReference type="GO" id="GO:0005634">
    <property type="term" value="C:nucleus"/>
    <property type="evidence" value="ECO:0007669"/>
    <property type="project" value="InterPro"/>
</dbReference>
<organism evidence="3 4">
    <name type="scientific">Anopheles epiroticus</name>
    <dbReference type="NCBI Taxonomy" id="199890"/>
    <lineage>
        <taxon>Eukaryota</taxon>
        <taxon>Metazoa</taxon>
        <taxon>Ecdysozoa</taxon>
        <taxon>Arthropoda</taxon>
        <taxon>Hexapoda</taxon>
        <taxon>Insecta</taxon>
        <taxon>Pterygota</taxon>
        <taxon>Neoptera</taxon>
        <taxon>Endopterygota</taxon>
        <taxon>Diptera</taxon>
        <taxon>Nematocera</taxon>
        <taxon>Culicoidea</taxon>
        <taxon>Culicidae</taxon>
        <taxon>Anophelinae</taxon>
        <taxon>Anopheles</taxon>
    </lineage>
</organism>
<dbReference type="VEuPathDB" id="VectorBase:AEPI009743"/>
<proteinExistence type="predicted"/>
<reference evidence="3" key="2">
    <citation type="submission" date="2020-05" db="UniProtKB">
        <authorList>
            <consortium name="EnsemblMetazoa"/>
        </authorList>
    </citation>
    <scope>IDENTIFICATION</scope>
    <source>
        <strain evidence="3">Epiroticus2</strain>
    </source>
</reference>
<evidence type="ECO:0000259" key="2">
    <source>
        <dbReference type="Pfam" id="PF07776"/>
    </source>
</evidence>
<evidence type="ECO:0000313" key="3">
    <source>
        <dbReference type="EnsemblMetazoa" id="AEPI009743-PA"/>
    </source>
</evidence>
<dbReference type="Pfam" id="PF07776">
    <property type="entry name" value="zf-AD"/>
    <property type="match status" value="1"/>
</dbReference>
<feature type="compositionally biased region" description="Acidic residues" evidence="1">
    <location>
        <begin position="148"/>
        <end position="161"/>
    </location>
</feature>
<evidence type="ECO:0000313" key="4">
    <source>
        <dbReference type="Proteomes" id="UP000075885"/>
    </source>
</evidence>
<reference evidence="4" key="1">
    <citation type="submission" date="2013-03" db="EMBL/GenBank/DDBJ databases">
        <title>The Genome Sequence of Anopheles epiroticus epiroticus2.</title>
        <authorList>
            <consortium name="The Broad Institute Genomics Platform"/>
            <person name="Neafsey D.E."/>
            <person name="Howell P."/>
            <person name="Walker B."/>
            <person name="Young S.K."/>
            <person name="Zeng Q."/>
            <person name="Gargeya S."/>
            <person name="Fitzgerald M."/>
            <person name="Haas B."/>
            <person name="Abouelleil A."/>
            <person name="Allen A.W."/>
            <person name="Alvarado L."/>
            <person name="Arachchi H.M."/>
            <person name="Berlin A.M."/>
            <person name="Chapman S.B."/>
            <person name="Gainer-Dewar J."/>
            <person name="Goldberg J."/>
            <person name="Griggs A."/>
            <person name="Gujja S."/>
            <person name="Hansen M."/>
            <person name="Howarth C."/>
            <person name="Imamovic A."/>
            <person name="Ireland A."/>
            <person name="Larimer J."/>
            <person name="McCowan C."/>
            <person name="Murphy C."/>
            <person name="Pearson M."/>
            <person name="Poon T.W."/>
            <person name="Priest M."/>
            <person name="Roberts A."/>
            <person name="Saif S."/>
            <person name="Shea T."/>
            <person name="Sisk P."/>
            <person name="Sykes S."/>
            <person name="Wortman J."/>
            <person name="Nusbaum C."/>
            <person name="Birren B."/>
        </authorList>
    </citation>
    <scope>NUCLEOTIDE SEQUENCE [LARGE SCALE GENOMIC DNA]</scope>
    <source>
        <strain evidence="4">Epiroticus2</strain>
    </source>
</reference>
<dbReference type="STRING" id="199890.A0A182PS08"/>
<accession>A0A182PS08</accession>
<sequence length="161" mass="18419">MAYNRACALCLTTDALWFMEVFDEHSSRTFDMALIISKHLWFDLKPAAQPCICGDCWTSIHDFHLFYTKLESIHSDEIDAVNSTKQQITELEVQEPHQMQECVFHGHESKHTIATGTKIITPQVVATYCTTDASESSNTPEKKHFVEVEDYASNDDDDDHF</sequence>
<evidence type="ECO:0000256" key="1">
    <source>
        <dbReference type="SAM" id="MobiDB-lite"/>
    </source>
</evidence>
<dbReference type="InterPro" id="IPR012934">
    <property type="entry name" value="Znf_AD"/>
</dbReference>
<protein>
    <recommendedName>
        <fullName evidence="2">ZAD domain-containing protein</fullName>
    </recommendedName>
</protein>
<dbReference type="AlphaFoldDB" id="A0A182PS08"/>
<keyword evidence="4" id="KW-1185">Reference proteome</keyword>
<feature type="region of interest" description="Disordered" evidence="1">
    <location>
        <begin position="132"/>
        <end position="161"/>
    </location>
</feature>
<name>A0A182PS08_9DIPT</name>
<dbReference type="SUPFAM" id="SSF57716">
    <property type="entry name" value="Glucocorticoid receptor-like (DNA-binding domain)"/>
    <property type="match status" value="1"/>
</dbReference>
<dbReference type="GO" id="GO:0008270">
    <property type="term" value="F:zinc ion binding"/>
    <property type="evidence" value="ECO:0007669"/>
    <property type="project" value="InterPro"/>
</dbReference>
<dbReference type="EnsemblMetazoa" id="AEPI009743-RA">
    <property type="protein sequence ID" value="AEPI009743-PA"/>
    <property type="gene ID" value="AEPI009743"/>
</dbReference>
<dbReference type="Proteomes" id="UP000075885">
    <property type="component" value="Unassembled WGS sequence"/>
</dbReference>
<feature type="domain" description="ZAD" evidence="2">
    <location>
        <begin position="7"/>
        <end position="74"/>
    </location>
</feature>
<dbReference type="Gene3D" id="3.40.1800.20">
    <property type="match status" value="1"/>
</dbReference>